<dbReference type="AlphaFoldDB" id="A0A2J8KQH2"/>
<evidence type="ECO:0000313" key="4">
    <source>
        <dbReference type="EMBL" id="PNI37275.1"/>
    </source>
</evidence>
<reference evidence="4 5" key="1">
    <citation type="submission" date="2017-12" db="EMBL/GenBank/DDBJ databases">
        <title>High-resolution comparative analysis of great ape genomes.</title>
        <authorList>
            <person name="Pollen A."/>
            <person name="Hastie A."/>
            <person name="Hormozdiari F."/>
            <person name="Dougherty M."/>
            <person name="Liu R."/>
            <person name="Chaisson M."/>
            <person name="Hoppe E."/>
            <person name="Hill C."/>
            <person name="Pang A."/>
            <person name="Hillier L."/>
            <person name="Baker C."/>
            <person name="Armstrong J."/>
            <person name="Shendure J."/>
            <person name="Paten B."/>
            <person name="Wilson R."/>
            <person name="Chao H."/>
            <person name="Schneider V."/>
            <person name="Ventura M."/>
            <person name="Kronenberg Z."/>
            <person name="Murali S."/>
            <person name="Gordon D."/>
            <person name="Cantsilieris S."/>
            <person name="Munson K."/>
            <person name="Nelson B."/>
            <person name="Raja A."/>
            <person name="Underwood J."/>
            <person name="Diekhans M."/>
            <person name="Fiddes I."/>
            <person name="Haussler D."/>
            <person name="Eichler E."/>
        </authorList>
    </citation>
    <scope>NUCLEOTIDE SEQUENCE [LARGE SCALE GENOMIC DNA]</scope>
    <source>
        <strain evidence="4">Yerkes chimp pedigree #C0471</strain>
        <tissue evidence="4">Blood</tissue>
    </source>
</reference>
<dbReference type="EMBL" id="NBAG03000347">
    <property type="protein sequence ID" value="PNI37274.1"/>
    <property type="molecule type" value="Genomic_DNA"/>
</dbReference>
<evidence type="ECO:0000313" key="3">
    <source>
        <dbReference type="EMBL" id="PNI37274.1"/>
    </source>
</evidence>
<sequence length="50" mass="5539">MEPPGPVTCKIESNICPQVASLTLAMEMNSRASPDRTRNRSSTHPETKRI</sequence>
<evidence type="ECO:0000256" key="1">
    <source>
        <dbReference type="SAM" id="MobiDB-lite"/>
    </source>
</evidence>
<evidence type="ECO:0000313" key="2">
    <source>
        <dbReference type="EMBL" id="PNI37272.1"/>
    </source>
</evidence>
<accession>A0A2J8KQH2</accession>
<evidence type="ECO:0000313" key="5">
    <source>
        <dbReference type="Proteomes" id="UP000236370"/>
    </source>
</evidence>
<feature type="compositionally biased region" description="Basic and acidic residues" evidence="1">
    <location>
        <begin position="33"/>
        <end position="50"/>
    </location>
</feature>
<dbReference type="EMBL" id="NBAG03000347">
    <property type="protein sequence ID" value="PNI37272.1"/>
    <property type="molecule type" value="Genomic_DNA"/>
</dbReference>
<dbReference type="Proteomes" id="UP000236370">
    <property type="component" value="Unassembled WGS sequence"/>
</dbReference>
<proteinExistence type="predicted"/>
<organism evidence="4 5">
    <name type="scientific">Pan troglodytes</name>
    <name type="common">Chimpanzee</name>
    <dbReference type="NCBI Taxonomy" id="9598"/>
    <lineage>
        <taxon>Eukaryota</taxon>
        <taxon>Metazoa</taxon>
        <taxon>Chordata</taxon>
        <taxon>Craniata</taxon>
        <taxon>Vertebrata</taxon>
        <taxon>Euteleostomi</taxon>
        <taxon>Mammalia</taxon>
        <taxon>Eutheria</taxon>
        <taxon>Euarchontoglires</taxon>
        <taxon>Primates</taxon>
        <taxon>Haplorrhini</taxon>
        <taxon>Catarrhini</taxon>
        <taxon>Hominidae</taxon>
        <taxon>Pan</taxon>
    </lineage>
</organism>
<comment type="caution">
    <text evidence="4">The sequence shown here is derived from an EMBL/GenBank/DDBJ whole genome shotgun (WGS) entry which is preliminary data.</text>
</comment>
<feature type="region of interest" description="Disordered" evidence="1">
    <location>
        <begin position="27"/>
        <end position="50"/>
    </location>
</feature>
<gene>
    <name evidence="4" type="ORF">CK820_G0036907</name>
</gene>
<dbReference type="EMBL" id="NBAG03000347">
    <property type="protein sequence ID" value="PNI37275.1"/>
    <property type="molecule type" value="Genomic_DNA"/>
</dbReference>
<name>A0A2J8KQH2_PANTR</name>
<protein>
    <submittedName>
        <fullName evidence="2">ZNF232 isoform 1</fullName>
    </submittedName>
    <submittedName>
        <fullName evidence="3">ZNF232 isoform 4</fullName>
    </submittedName>
    <submittedName>
        <fullName evidence="4">ZNF232 isoform 5</fullName>
    </submittedName>
</protein>